<sequence length="211" mass="23027">MQKSRFTEEQIVFALKQTELDTSVPDVCRKLGISGTTFTPDESNTAKFPPLNSNLCGNGQRKSTAEERRCLLISAPTRRCCRKDRRPTDVAGMLDSIAHRRPLPQVLKADNGSGFAGNILDSWVYESGIGVSRPGTPADNATVGSFNGRLRQAGLNENGCISLEDERAKSRPVTYAITRVVPIVHRAGCPQRLLKNPPVARICSQNKAGYS</sequence>
<evidence type="ECO:0000313" key="1">
    <source>
        <dbReference type="EMBL" id="WFN96217.1"/>
    </source>
</evidence>
<keyword evidence="2" id="KW-1185">Reference proteome</keyword>
<dbReference type="InterPro" id="IPR012337">
    <property type="entry name" value="RNaseH-like_sf"/>
</dbReference>
<reference evidence="1 2" key="1">
    <citation type="submission" date="2022-02" db="EMBL/GenBank/DDBJ databases">
        <title>Phenotypic, genotypic and serological characterization of Edwardsiella ictaluri from catfish and ornamental fish species.</title>
        <authorList>
            <person name="Rose D."/>
            <person name="Tekedar H.C."/>
            <person name="Waldbieser G.C."/>
            <person name="Aarattuthodi S."/>
            <person name="Griffin M.J."/>
        </authorList>
    </citation>
    <scope>NUCLEOTIDE SEQUENCE [LARGE SCALE GENOMIC DNA]</scope>
    <source>
        <strain evidence="1 2">13 TAL-140 K3</strain>
    </source>
</reference>
<organism evidence="1 2">
    <name type="scientific">Edwardsiella ictaluri</name>
    <dbReference type="NCBI Taxonomy" id="67780"/>
    <lineage>
        <taxon>Bacteria</taxon>
        <taxon>Pseudomonadati</taxon>
        <taxon>Pseudomonadota</taxon>
        <taxon>Gammaproteobacteria</taxon>
        <taxon>Enterobacterales</taxon>
        <taxon>Hafniaceae</taxon>
        <taxon>Edwardsiella</taxon>
    </lineage>
</organism>
<dbReference type="RefSeq" id="WP_232347352.1">
    <property type="nucleotide sequence ID" value="NZ_CP040933.1"/>
</dbReference>
<protein>
    <submittedName>
        <fullName evidence="1">Transposase</fullName>
    </submittedName>
</protein>
<dbReference type="PANTHER" id="PTHR47515">
    <property type="entry name" value="LOW CALCIUM RESPONSE LOCUS PROTEIN T"/>
    <property type="match status" value="1"/>
</dbReference>
<gene>
    <name evidence="1" type="ORF">MAY91_15765</name>
</gene>
<accession>A0ABY8GFY1</accession>
<dbReference type="InterPro" id="IPR036397">
    <property type="entry name" value="RNaseH_sf"/>
</dbReference>
<dbReference type="Gene3D" id="3.30.420.10">
    <property type="entry name" value="Ribonuclease H-like superfamily/Ribonuclease H"/>
    <property type="match status" value="1"/>
</dbReference>
<evidence type="ECO:0000313" key="2">
    <source>
        <dbReference type="Proteomes" id="UP001222680"/>
    </source>
</evidence>
<dbReference type="EMBL" id="CP092014">
    <property type="protein sequence ID" value="WFN96217.1"/>
    <property type="molecule type" value="Genomic_DNA"/>
</dbReference>
<dbReference type="PANTHER" id="PTHR47515:SF1">
    <property type="entry name" value="BLR2054 PROTEIN"/>
    <property type="match status" value="1"/>
</dbReference>
<name>A0ABY8GFY1_EDWIC</name>
<dbReference type="Pfam" id="PF01527">
    <property type="entry name" value="HTH_Tnp_1"/>
    <property type="match status" value="1"/>
</dbReference>
<dbReference type="Proteomes" id="UP001222680">
    <property type="component" value="Chromosome"/>
</dbReference>
<proteinExistence type="predicted"/>
<dbReference type="SUPFAM" id="SSF53098">
    <property type="entry name" value="Ribonuclease H-like"/>
    <property type="match status" value="1"/>
</dbReference>
<dbReference type="InterPro" id="IPR002514">
    <property type="entry name" value="Transposase_8"/>
</dbReference>